<evidence type="ECO:0000256" key="10">
    <source>
        <dbReference type="SAM" id="SignalP"/>
    </source>
</evidence>
<feature type="signal peptide" evidence="10">
    <location>
        <begin position="1"/>
        <end position="25"/>
    </location>
</feature>
<name>A0A6A1V764_9ROSI</name>
<evidence type="ECO:0000256" key="2">
    <source>
        <dbReference type="ARBA" id="ARBA00008834"/>
    </source>
</evidence>
<dbReference type="Pfam" id="PF00295">
    <property type="entry name" value="Glyco_hydro_28"/>
    <property type="match status" value="1"/>
</dbReference>
<dbReference type="InterPro" id="IPR012334">
    <property type="entry name" value="Pectin_lyas_fold"/>
</dbReference>
<comment type="similarity">
    <text evidence="2 9">Belongs to the glycosyl hydrolase 28 family.</text>
</comment>
<evidence type="ECO:0000256" key="1">
    <source>
        <dbReference type="ARBA" id="ARBA00004191"/>
    </source>
</evidence>
<dbReference type="GO" id="GO:0005975">
    <property type="term" value="P:carbohydrate metabolic process"/>
    <property type="evidence" value="ECO:0007669"/>
    <property type="project" value="InterPro"/>
</dbReference>
<dbReference type="EMBL" id="RXIC02000024">
    <property type="protein sequence ID" value="KAB1208699.1"/>
    <property type="molecule type" value="Genomic_DNA"/>
</dbReference>
<evidence type="ECO:0000256" key="6">
    <source>
        <dbReference type="ARBA" id="ARBA00023295"/>
    </source>
</evidence>
<evidence type="ECO:0000256" key="7">
    <source>
        <dbReference type="ARBA" id="ARBA00023316"/>
    </source>
</evidence>
<keyword evidence="10" id="KW-0732">Signal</keyword>
<dbReference type="OrthoDB" id="187139at2759"/>
<proteinExistence type="inferred from homology"/>
<feature type="active site" evidence="8">
    <location>
        <position position="240"/>
    </location>
</feature>
<keyword evidence="3" id="KW-0134">Cell wall</keyword>
<evidence type="ECO:0000256" key="8">
    <source>
        <dbReference type="PROSITE-ProRule" id="PRU10052"/>
    </source>
</evidence>
<comment type="subcellular location">
    <subcellularLocation>
        <location evidence="1">Secreted</location>
        <location evidence="1">Cell wall</location>
    </subcellularLocation>
</comment>
<evidence type="ECO:0000313" key="11">
    <source>
        <dbReference type="EMBL" id="KAB1208699.1"/>
    </source>
</evidence>
<gene>
    <name evidence="11" type="ORF">CJ030_MR6G006740</name>
</gene>
<feature type="chain" id="PRO_5025522335" evidence="10">
    <location>
        <begin position="26"/>
        <end position="392"/>
    </location>
</feature>
<keyword evidence="7" id="KW-0961">Cell wall biogenesis/degradation</keyword>
<dbReference type="SMART" id="SM00710">
    <property type="entry name" value="PbH1"/>
    <property type="match status" value="6"/>
</dbReference>
<dbReference type="InterPro" id="IPR006626">
    <property type="entry name" value="PbH1"/>
</dbReference>
<dbReference type="PANTHER" id="PTHR31375">
    <property type="match status" value="1"/>
</dbReference>
<keyword evidence="4" id="KW-0964">Secreted</keyword>
<evidence type="ECO:0000313" key="12">
    <source>
        <dbReference type="Proteomes" id="UP000516437"/>
    </source>
</evidence>
<dbReference type="InterPro" id="IPR000743">
    <property type="entry name" value="Glyco_hydro_28"/>
</dbReference>
<dbReference type="Proteomes" id="UP000516437">
    <property type="component" value="Chromosome 6"/>
</dbReference>
<keyword evidence="5 9" id="KW-0378">Hydrolase</keyword>
<accession>A0A6A1V764</accession>
<evidence type="ECO:0000256" key="9">
    <source>
        <dbReference type="RuleBase" id="RU361169"/>
    </source>
</evidence>
<dbReference type="GO" id="GO:0004650">
    <property type="term" value="F:polygalacturonase activity"/>
    <property type="evidence" value="ECO:0007669"/>
    <property type="project" value="InterPro"/>
</dbReference>
<keyword evidence="12" id="KW-1185">Reference proteome</keyword>
<evidence type="ECO:0000256" key="3">
    <source>
        <dbReference type="ARBA" id="ARBA00022512"/>
    </source>
</evidence>
<evidence type="ECO:0000256" key="4">
    <source>
        <dbReference type="ARBA" id="ARBA00022525"/>
    </source>
</evidence>
<dbReference type="FunFam" id="2.160.20.10:FF:000004">
    <property type="entry name" value="Pectin lyase-like superfamily protein"/>
    <property type="match status" value="1"/>
</dbReference>
<dbReference type="GO" id="GO:0071555">
    <property type="term" value="P:cell wall organization"/>
    <property type="evidence" value="ECO:0007669"/>
    <property type="project" value="UniProtKB-KW"/>
</dbReference>
<dbReference type="AlphaFoldDB" id="A0A6A1V764"/>
<comment type="caution">
    <text evidence="11">The sequence shown here is derived from an EMBL/GenBank/DDBJ whole genome shotgun (WGS) entry which is preliminary data.</text>
</comment>
<keyword evidence="6 9" id="KW-0326">Glycosidase</keyword>
<dbReference type="InterPro" id="IPR011050">
    <property type="entry name" value="Pectin_lyase_fold/virulence"/>
</dbReference>
<protein>
    <submittedName>
        <fullName evidence="11">Exopolygalacturonase</fullName>
    </submittedName>
</protein>
<dbReference type="Gene3D" id="2.160.20.10">
    <property type="entry name" value="Single-stranded right-handed beta-helix, Pectin lyase-like"/>
    <property type="match status" value="1"/>
</dbReference>
<reference evidence="11 12" key="1">
    <citation type="journal article" date="2019" name="Plant Biotechnol. J.">
        <title>The red bayberry genome and genetic basis of sex determination.</title>
        <authorList>
            <person name="Jia H.M."/>
            <person name="Jia H.J."/>
            <person name="Cai Q.L."/>
            <person name="Wang Y."/>
            <person name="Zhao H.B."/>
            <person name="Yang W.F."/>
            <person name="Wang G.Y."/>
            <person name="Li Y.H."/>
            <person name="Zhan D.L."/>
            <person name="Shen Y.T."/>
            <person name="Niu Q.F."/>
            <person name="Chang L."/>
            <person name="Qiu J."/>
            <person name="Zhao L."/>
            <person name="Xie H.B."/>
            <person name="Fu W.Y."/>
            <person name="Jin J."/>
            <person name="Li X.W."/>
            <person name="Jiao Y."/>
            <person name="Zhou C.C."/>
            <person name="Tu T."/>
            <person name="Chai C.Y."/>
            <person name="Gao J.L."/>
            <person name="Fan L.J."/>
            <person name="van de Weg E."/>
            <person name="Wang J.Y."/>
            <person name="Gao Z.S."/>
        </authorList>
    </citation>
    <scope>NUCLEOTIDE SEQUENCE [LARGE SCALE GENOMIC DNA]</scope>
    <source>
        <tissue evidence="11">Leaves</tissue>
    </source>
</reference>
<evidence type="ECO:0000256" key="5">
    <source>
        <dbReference type="ARBA" id="ARBA00022801"/>
    </source>
</evidence>
<sequence>MALKFSVALISSLFLLASIANIADSAIFDVTKSYGAKTNGDIAKALTDAWKDACAAEGSNTVVVPKGTYQLSKVTFPGPCNGPIGLQVSGTLVAPGNPGQLKDAWITFLRIDQFTLSGGGVLDGNGESTWKDHGCDKSGSCGTLPTSVRFDFLTNSVIQDITSLNSKNFHFNLLGCESLTMQRLTITAPETSPNTDGIHMGRSSGITITDVKIATGDDCISIGDGSENVTITKVTCGPGHGISIGSLGKYQNEEPVRGITVTDCTFLNTQNGVRIKTWPASPSSGIASNLHFESITMTNVQNPILIDQEYCPYGQCKAQVPSKIKISDVTFKDIKGTSAGPEAVKLACSKGVPCENVSLSGINLKSTTGEAQAVCRNVKPKFSGTNNPPPCK</sequence>
<dbReference type="PROSITE" id="PS00502">
    <property type="entry name" value="POLYGALACTURONASE"/>
    <property type="match status" value="1"/>
</dbReference>
<dbReference type="SUPFAM" id="SSF51126">
    <property type="entry name" value="Pectin lyase-like"/>
    <property type="match status" value="1"/>
</dbReference>
<organism evidence="11 12">
    <name type="scientific">Morella rubra</name>
    <name type="common">Chinese bayberry</name>
    <dbReference type="NCBI Taxonomy" id="262757"/>
    <lineage>
        <taxon>Eukaryota</taxon>
        <taxon>Viridiplantae</taxon>
        <taxon>Streptophyta</taxon>
        <taxon>Embryophyta</taxon>
        <taxon>Tracheophyta</taxon>
        <taxon>Spermatophyta</taxon>
        <taxon>Magnoliopsida</taxon>
        <taxon>eudicotyledons</taxon>
        <taxon>Gunneridae</taxon>
        <taxon>Pentapetalae</taxon>
        <taxon>rosids</taxon>
        <taxon>fabids</taxon>
        <taxon>Fagales</taxon>
        <taxon>Myricaceae</taxon>
        <taxon>Morella</taxon>
    </lineage>
</organism>